<accession>A0A1M6HJM7</accession>
<dbReference type="Gene3D" id="3.20.20.300">
    <property type="entry name" value="Glycoside hydrolase, family 3, N-terminal domain"/>
    <property type="match status" value="1"/>
</dbReference>
<dbReference type="SMART" id="SM01217">
    <property type="entry name" value="Fn3_like"/>
    <property type="match status" value="1"/>
</dbReference>
<dbReference type="InterPro" id="IPR013783">
    <property type="entry name" value="Ig-like_fold"/>
</dbReference>
<feature type="domain" description="Fibronectin type III-like" evidence="2">
    <location>
        <begin position="689"/>
        <end position="758"/>
    </location>
</feature>
<dbReference type="SUPFAM" id="SSF52279">
    <property type="entry name" value="Beta-D-glucan exohydrolase, C-terminal domain"/>
    <property type="match status" value="1"/>
</dbReference>
<dbReference type="Pfam" id="PF00933">
    <property type="entry name" value="Glyco_hydro_3"/>
    <property type="match status" value="1"/>
</dbReference>
<dbReference type="InterPro" id="IPR002772">
    <property type="entry name" value="Glyco_hydro_3_C"/>
</dbReference>
<dbReference type="Pfam" id="PF01915">
    <property type="entry name" value="Glyco_hydro_3_C"/>
    <property type="match status" value="1"/>
</dbReference>
<evidence type="ECO:0000256" key="1">
    <source>
        <dbReference type="ARBA" id="ARBA00022801"/>
    </source>
</evidence>
<gene>
    <name evidence="3" type="ORF">SAMN05444373_10332</name>
</gene>
<dbReference type="InterPro" id="IPR017853">
    <property type="entry name" value="GH"/>
</dbReference>
<dbReference type="EMBL" id="FQZP01000033">
    <property type="protein sequence ID" value="SHJ22374.1"/>
    <property type="molecule type" value="Genomic_DNA"/>
</dbReference>
<evidence type="ECO:0000313" key="4">
    <source>
        <dbReference type="Proteomes" id="UP000324781"/>
    </source>
</evidence>
<organism evidence="3 4">
    <name type="scientific">Thermoclostridium caenicola</name>
    <dbReference type="NCBI Taxonomy" id="659425"/>
    <lineage>
        <taxon>Bacteria</taxon>
        <taxon>Bacillati</taxon>
        <taxon>Bacillota</taxon>
        <taxon>Clostridia</taxon>
        <taxon>Eubacteriales</taxon>
        <taxon>Oscillospiraceae</taxon>
        <taxon>Thermoclostridium</taxon>
    </lineage>
</organism>
<evidence type="ECO:0000313" key="3">
    <source>
        <dbReference type="EMBL" id="SHJ22374.1"/>
    </source>
</evidence>
<dbReference type="RefSeq" id="WP_188118463.1">
    <property type="nucleotide sequence ID" value="NZ_FQZP01000033.1"/>
</dbReference>
<dbReference type="Gene3D" id="3.40.50.1700">
    <property type="entry name" value="Glycoside hydrolase family 3 C-terminal domain"/>
    <property type="match status" value="1"/>
</dbReference>
<proteinExistence type="predicted"/>
<dbReference type="InterPro" id="IPR036881">
    <property type="entry name" value="Glyco_hydro_3_C_sf"/>
</dbReference>
<dbReference type="PANTHER" id="PTHR30620:SF123">
    <property type="entry name" value="BETA-XYLOSIDASE"/>
    <property type="match status" value="1"/>
</dbReference>
<dbReference type="AlphaFoldDB" id="A0A1M6HJM7"/>
<dbReference type="InterPro" id="IPR051915">
    <property type="entry name" value="Cellulose_Degrad_GH3"/>
</dbReference>
<dbReference type="InterPro" id="IPR001764">
    <property type="entry name" value="Glyco_hydro_3_N"/>
</dbReference>
<dbReference type="GO" id="GO:0009251">
    <property type="term" value="P:glucan catabolic process"/>
    <property type="evidence" value="ECO:0007669"/>
    <property type="project" value="TreeGrafter"/>
</dbReference>
<dbReference type="InterPro" id="IPR036962">
    <property type="entry name" value="Glyco_hydro_3_N_sf"/>
</dbReference>
<name>A0A1M6HJM7_9FIRM</name>
<dbReference type="PRINTS" id="PR00133">
    <property type="entry name" value="GLHYDRLASE3"/>
</dbReference>
<keyword evidence="4" id="KW-1185">Reference proteome</keyword>
<reference evidence="3 4" key="1">
    <citation type="submission" date="2016-11" db="EMBL/GenBank/DDBJ databases">
        <authorList>
            <person name="Varghese N."/>
            <person name="Submissions S."/>
        </authorList>
    </citation>
    <scope>NUCLEOTIDE SEQUENCE [LARGE SCALE GENOMIC DNA]</scope>
    <source>
        <strain evidence="3 4">DSM 19027</strain>
    </source>
</reference>
<dbReference type="SUPFAM" id="SSF51445">
    <property type="entry name" value="(Trans)glycosidases"/>
    <property type="match status" value="1"/>
</dbReference>
<evidence type="ECO:0000259" key="2">
    <source>
        <dbReference type="SMART" id="SM01217"/>
    </source>
</evidence>
<dbReference type="Proteomes" id="UP000324781">
    <property type="component" value="Unassembled WGS sequence"/>
</dbReference>
<protein>
    <submittedName>
        <fullName evidence="3">Beta-glucosidase</fullName>
    </submittedName>
</protein>
<dbReference type="PANTHER" id="PTHR30620">
    <property type="entry name" value="PERIPLASMIC BETA-GLUCOSIDASE-RELATED"/>
    <property type="match status" value="1"/>
</dbReference>
<dbReference type="Gene3D" id="2.60.40.10">
    <property type="entry name" value="Immunoglobulins"/>
    <property type="match status" value="1"/>
</dbReference>
<dbReference type="InterPro" id="IPR026891">
    <property type="entry name" value="Fn3-like"/>
</dbReference>
<keyword evidence="1" id="KW-0378">Hydrolase</keyword>
<sequence>MIYKDPAKPVEDRVKDLLSRMTLDEKIAQMTWVNLLDVITDRHTLTFSGEKASVSLQHGCGYINRIGGETELKPAEMATLINRIQKHLIEDTRLGIPALFITEATSGVLSRDHTVFPQNIGAGAMFNEELVWEMGNAVREEMLSTGERLALAPVVDVVRDHRFGRYEESYGEDVYLVTQCGMAYTKGLQSDSLSRGIAATLKHFVAQGISDGGRNCAPIHATKREILDSYAVPFEAAIREAKAACVMAAYHEWHDIPCHVSEELLVDILRNRLGFDGLLMSDGSGIELVKEFHDYCETLDEAIELALKTGIQLELLEHSLKDNLKPLVDNGRIDLSIIDAAVSKILSLKFRLGLFDNPYVDVSRVRETVCCRAHRDIAAKMARQSLTLLKNRNNILPLSSDIRSIAVVGPLADKKEFAYSDYAYPSHIEYMYHLSETVEGEIIPTSVFLKRKDTRFEDLYHDIKTVYQAIFERVGPDTRVYLAPGLKDTTDYNHDPGFFAIDEAVEAASKADVVIAVCGDTSGIGYENDSGESVDRVEIGLSREQKALLKELKKLGKPIILVLCNGRPLELSDESREMDAILEAWRPGMEGADAIADALFGKYNPGGRLPVSLPKSLGQLPVYYSQHATGKTQFWRNTYLEMDTRPLYPFGFGLSYSRFKYEAAEFSQEADRIRVKVTVLNEGPYDGDEVIQIYVRKRYTSVKQPERELKAYKRVSLKNGQRITVDFDILFDSLCYHNKDYVLGLENCVLDVMVGSSSEDIHHQQSFRIRFEGGMRKVSRRVFTNPAYIEA</sequence>
<dbReference type="GO" id="GO:0008422">
    <property type="term" value="F:beta-glucosidase activity"/>
    <property type="evidence" value="ECO:0007669"/>
    <property type="project" value="TreeGrafter"/>
</dbReference>
<dbReference type="Pfam" id="PF14310">
    <property type="entry name" value="Fn3-like"/>
    <property type="match status" value="1"/>
</dbReference>